<dbReference type="AlphaFoldDB" id="A0AAU2V5D1"/>
<dbReference type="InterPro" id="IPR036736">
    <property type="entry name" value="ACP-like_sf"/>
</dbReference>
<sequence length="128" mass="14546">MDRTAAGYRELADLPLSERRTALRESVVAEFRTALLLGDAEELPLDANYFDLGLTSLRATELKQRLEQRFGVGINEALLFESPTVARLLEHLAADMLAELFGTERRRRTEQRPEKALVGKLLDDLYKK</sequence>
<dbReference type="InterPro" id="IPR050091">
    <property type="entry name" value="PKS_NRPS_Biosynth_Enz"/>
</dbReference>
<dbReference type="InterPro" id="IPR020806">
    <property type="entry name" value="PKS_PP-bd"/>
</dbReference>
<evidence type="ECO:0000313" key="4">
    <source>
        <dbReference type="EMBL" id="WTW62577.1"/>
    </source>
</evidence>
<dbReference type="PANTHER" id="PTHR43775">
    <property type="entry name" value="FATTY ACID SYNTHASE"/>
    <property type="match status" value="1"/>
</dbReference>
<dbReference type="PANTHER" id="PTHR43775:SF37">
    <property type="entry name" value="SI:DKEY-61P9.11"/>
    <property type="match status" value="1"/>
</dbReference>
<dbReference type="GO" id="GO:0004312">
    <property type="term" value="F:fatty acid synthase activity"/>
    <property type="evidence" value="ECO:0007669"/>
    <property type="project" value="TreeGrafter"/>
</dbReference>
<proteinExistence type="predicted"/>
<reference evidence="4" key="1">
    <citation type="submission" date="2022-10" db="EMBL/GenBank/DDBJ databases">
        <title>The complete genomes of actinobacterial strains from the NBC collection.</title>
        <authorList>
            <person name="Joergensen T.S."/>
            <person name="Alvarez Arevalo M."/>
            <person name="Sterndorff E.B."/>
            <person name="Faurdal D."/>
            <person name="Vuksanovic O."/>
            <person name="Mourched A.-S."/>
            <person name="Charusanti P."/>
            <person name="Shaw S."/>
            <person name="Blin K."/>
            <person name="Weber T."/>
        </authorList>
    </citation>
    <scope>NUCLEOTIDE SEQUENCE</scope>
    <source>
        <strain evidence="4">NBC_00003</strain>
    </source>
</reference>
<dbReference type="GO" id="GO:0031177">
    <property type="term" value="F:phosphopantetheine binding"/>
    <property type="evidence" value="ECO:0007669"/>
    <property type="project" value="InterPro"/>
</dbReference>
<evidence type="ECO:0000256" key="2">
    <source>
        <dbReference type="ARBA" id="ARBA00022553"/>
    </source>
</evidence>
<evidence type="ECO:0000259" key="3">
    <source>
        <dbReference type="PROSITE" id="PS50075"/>
    </source>
</evidence>
<keyword evidence="2" id="KW-0597">Phosphoprotein</keyword>
<dbReference type="Pfam" id="PF00550">
    <property type="entry name" value="PP-binding"/>
    <property type="match status" value="1"/>
</dbReference>
<keyword evidence="1" id="KW-0596">Phosphopantetheine</keyword>
<dbReference type="SUPFAM" id="SSF47336">
    <property type="entry name" value="ACP-like"/>
    <property type="match status" value="1"/>
</dbReference>
<dbReference type="EMBL" id="CP108318">
    <property type="protein sequence ID" value="WTW62577.1"/>
    <property type="molecule type" value="Genomic_DNA"/>
</dbReference>
<organism evidence="4">
    <name type="scientific">Streptomyces sp. NBC_00003</name>
    <dbReference type="NCBI Taxonomy" id="2903608"/>
    <lineage>
        <taxon>Bacteria</taxon>
        <taxon>Bacillati</taxon>
        <taxon>Actinomycetota</taxon>
        <taxon>Actinomycetes</taxon>
        <taxon>Kitasatosporales</taxon>
        <taxon>Streptomycetaceae</taxon>
        <taxon>Streptomyces</taxon>
    </lineage>
</organism>
<evidence type="ECO:0000256" key="1">
    <source>
        <dbReference type="ARBA" id="ARBA00022450"/>
    </source>
</evidence>
<dbReference type="GO" id="GO:0006633">
    <property type="term" value="P:fatty acid biosynthetic process"/>
    <property type="evidence" value="ECO:0007669"/>
    <property type="project" value="TreeGrafter"/>
</dbReference>
<dbReference type="Gene3D" id="1.10.1200.10">
    <property type="entry name" value="ACP-like"/>
    <property type="match status" value="1"/>
</dbReference>
<accession>A0AAU2V5D1</accession>
<dbReference type="GO" id="GO:0017000">
    <property type="term" value="P:antibiotic biosynthetic process"/>
    <property type="evidence" value="ECO:0007669"/>
    <property type="project" value="UniProtKB-ARBA"/>
</dbReference>
<protein>
    <submittedName>
        <fullName evidence="4">Acyl carrier protein</fullName>
    </submittedName>
</protein>
<gene>
    <name evidence="4" type="ORF">OG549_19030</name>
</gene>
<dbReference type="SMART" id="SM00823">
    <property type="entry name" value="PKS_PP"/>
    <property type="match status" value="1"/>
</dbReference>
<dbReference type="PROSITE" id="PS50075">
    <property type="entry name" value="CARRIER"/>
    <property type="match status" value="1"/>
</dbReference>
<feature type="domain" description="Carrier" evidence="3">
    <location>
        <begin position="18"/>
        <end position="96"/>
    </location>
</feature>
<dbReference type="InterPro" id="IPR009081">
    <property type="entry name" value="PP-bd_ACP"/>
</dbReference>
<name>A0AAU2V5D1_9ACTN</name>